<proteinExistence type="predicted"/>
<name>A0AAW2S2I7_SESRA</name>
<gene>
    <name evidence="1" type="ORF">Sradi_3024200</name>
</gene>
<organism evidence="1">
    <name type="scientific">Sesamum radiatum</name>
    <name type="common">Black benniseed</name>
    <dbReference type="NCBI Taxonomy" id="300843"/>
    <lineage>
        <taxon>Eukaryota</taxon>
        <taxon>Viridiplantae</taxon>
        <taxon>Streptophyta</taxon>
        <taxon>Embryophyta</taxon>
        <taxon>Tracheophyta</taxon>
        <taxon>Spermatophyta</taxon>
        <taxon>Magnoliopsida</taxon>
        <taxon>eudicotyledons</taxon>
        <taxon>Gunneridae</taxon>
        <taxon>Pentapetalae</taxon>
        <taxon>asterids</taxon>
        <taxon>lamiids</taxon>
        <taxon>Lamiales</taxon>
        <taxon>Pedaliaceae</taxon>
        <taxon>Sesamum</taxon>
    </lineage>
</organism>
<dbReference type="EMBL" id="JACGWJ010000012">
    <property type="protein sequence ID" value="KAL0386299.1"/>
    <property type="molecule type" value="Genomic_DNA"/>
</dbReference>
<reference evidence="1" key="2">
    <citation type="journal article" date="2024" name="Plant">
        <title>Genomic evolution and insights into agronomic trait innovations of Sesamum species.</title>
        <authorList>
            <person name="Miao H."/>
            <person name="Wang L."/>
            <person name="Qu L."/>
            <person name="Liu H."/>
            <person name="Sun Y."/>
            <person name="Le M."/>
            <person name="Wang Q."/>
            <person name="Wei S."/>
            <person name="Zheng Y."/>
            <person name="Lin W."/>
            <person name="Duan Y."/>
            <person name="Cao H."/>
            <person name="Xiong S."/>
            <person name="Wang X."/>
            <person name="Wei L."/>
            <person name="Li C."/>
            <person name="Ma Q."/>
            <person name="Ju M."/>
            <person name="Zhao R."/>
            <person name="Li G."/>
            <person name="Mu C."/>
            <person name="Tian Q."/>
            <person name="Mei H."/>
            <person name="Zhang T."/>
            <person name="Gao T."/>
            <person name="Zhang H."/>
        </authorList>
    </citation>
    <scope>NUCLEOTIDE SEQUENCE</scope>
    <source>
        <strain evidence="1">G02</strain>
    </source>
</reference>
<reference evidence="1" key="1">
    <citation type="submission" date="2020-06" db="EMBL/GenBank/DDBJ databases">
        <authorList>
            <person name="Li T."/>
            <person name="Hu X."/>
            <person name="Zhang T."/>
            <person name="Song X."/>
            <person name="Zhang H."/>
            <person name="Dai N."/>
            <person name="Sheng W."/>
            <person name="Hou X."/>
            <person name="Wei L."/>
        </authorList>
    </citation>
    <scope>NUCLEOTIDE SEQUENCE</scope>
    <source>
        <strain evidence="1">G02</strain>
        <tissue evidence="1">Leaf</tissue>
    </source>
</reference>
<dbReference type="AlphaFoldDB" id="A0AAW2S2I7"/>
<comment type="caution">
    <text evidence="1">The sequence shown here is derived from an EMBL/GenBank/DDBJ whole genome shotgun (WGS) entry which is preliminary data.</text>
</comment>
<protein>
    <submittedName>
        <fullName evidence="1">Uncharacterized protein</fullName>
    </submittedName>
</protein>
<evidence type="ECO:0000313" key="1">
    <source>
        <dbReference type="EMBL" id="KAL0386299.1"/>
    </source>
</evidence>
<sequence length="119" mass="13677">MSSNWKIGTKIAIIDCIKDVIRGFKFALFTIFLRAVWRYMTLCSTCPGVAIFKTFIARVWARLKVLFVGVRPVDLASVSLDPWDETLVGLVCFPDLYDVAFDLDHHDRLLKEVLLELLR</sequence>
<accession>A0AAW2S2I7</accession>